<sequence length="110" mass="12123">MYITCHPLSLLFFHFHLCSPSPRTLLLDHYTTHNAPHYCLFLFISGTSAIRASTSSSPYQPYTPPLPSNLSCLFQASASSHTISLTILFPAFPADINDAPSGSNVQFTLF</sequence>
<gene>
    <name evidence="2" type="ORF">BS47DRAFT_1352515</name>
</gene>
<feature type="signal peptide" evidence="1">
    <location>
        <begin position="1"/>
        <end position="20"/>
    </location>
</feature>
<keyword evidence="1" id="KW-0732">Signal</keyword>
<proteinExistence type="predicted"/>
<reference evidence="2" key="1">
    <citation type="journal article" date="2020" name="Nat. Commun.">
        <title>Large-scale genome sequencing of mycorrhizal fungi provides insights into the early evolution of symbiotic traits.</title>
        <authorList>
            <person name="Miyauchi S."/>
            <person name="Kiss E."/>
            <person name="Kuo A."/>
            <person name="Drula E."/>
            <person name="Kohler A."/>
            <person name="Sanchez-Garcia M."/>
            <person name="Morin E."/>
            <person name="Andreopoulos B."/>
            <person name="Barry K.W."/>
            <person name="Bonito G."/>
            <person name="Buee M."/>
            <person name="Carver A."/>
            <person name="Chen C."/>
            <person name="Cichocki N."/>
            <person name="Clum A."/>
            <person name="Culley D."/>
            <person name="Crous P.W."/>
            <person name="Fauchery L."/>
            <person name="Girlanda M."/>
            <person name="Hayes R.D."/>
            <person name="Keri Z."/>
            <person name="LaButti K."/>
            <person name="Lipzen A."/>
            <person name="Lombard V."/>
            <person name="Magnuson J."/>
            <person name="Maillard F."/>
            <person name="Murat C."/>
            <person name="Nolan M."/>
            <person name="Ohm R.A."/>
            <person name="Pangilinan J."/>
            <person name="Pereira M.F."/>
            <person name="Perotto S."/>
            <person name="Peter M."/>
            <person name="Pfister S."/>
            <person name="Riley R."/>
            <person name="Sitrit Y."/>
            <person name="Stielow J.B."/>
            <person name="Szollosi G."/>
            <person name="Zifcakova L."/>
            <person name="Stursova M."/>
            <person name="Spatafora J.W."/>
            <person name="Tedersoo L."/>
            <person name="Vaario L.M."/>
            <person name="Yamada A."/>
            <person name="Yan M."/>
            <person name="Wang P."/>
            <person name="Xu J."/>
            <person name="Bruns T."/>
            <person name="Baldrian P."/>
            <person name="Vilgalys R."/>
            <person name="Dunand C."/>
            <person name="Henrissat B."/>
            <person name="Grigoriev I.V."/>
            <person name="Hibbett D."/>
            <person name="Nagy L.G."/>
            <person name="Martin F.M."/>
        </authorList>
    </citation>
    <scope>NUCLEOTIDE SEQUENCE</scope>
    <source>
        <strain evidence="2">UP504</strain>
    </source>
</reference>
<protein>
    <submittedName>
        <fullName evidence="2">Uncharacterized protein</fullName>
    </submittedName>
</protein>
<dbReference type="Proteomes" id="UP000886523">
    <property type="component" value="Unassembled WGS sequence"/>
</dbReference>
<feature type="non-terminal residue" evidence="2">
    <location>
        <position position="110"/>
    </location>
</feature>
<evidence type="ECO:0000313" key="2">
    <source>
        <dbReference type="EMBL" id="KAF9506682.1"/>
    </source>
</evidence>
<feature type="chain" id="PRO_5040194410" evidence="1">
    <location>
        <begin position="21"/>
        <end position="110"/>
    </location>
</feature>
<evidence type="ECO:0000313" key="3">
    <source>
        <dbReference type="Proteomes" id="UP000886523"/>
    </source>
</evidence>
<dbReference type="EMBL" id="MU129103">
    <property type="protein sequence ID" value="KAF9506682.1"/>
    <property type="molecule type" value="Genomic_DNA"/>
</dbReference>
<dbReference type="AlphaFoldDB" id="A0A9P6AIW2"/>
<name>A0A9P6AIW2_9AGAM</name>
<evidence type="ECO:0000256" key="1">
    <source>
        <dbReference type="SAM" id="SignalP"/>
    </source>
</evidence>
<keyword evidence="3" id="KW-1185">Reference proteome</keyword>
<comment type="caution">
    <text evidence="2">The sequence shown here is derived from an EMBL/GenBank/DDBJ whole genome shotgun (WGS) entry which is preliminary data.</text>
</comment>
<organism evidence="2 3">
    <name type="scientific">Hydnum rufescens UP504</name>
    <dbReference type="NCBI Taxonomy" id="1448309"/>
    <lineage>
        <taxon>Eukaryota</taxon>
        <taxon>Fungi</taxon>
        <taxon>Dikarya</taxon>
        <taxon>Basidiomycota</taxon>
        <taxon>Agaricomycotina</taxon>
        <taxon>Agaricomycetes</taxon>
        <taxon>Cantharellales</taxon>
        <taxon>Hydnaceae</taxon>
        <taxon>Hydnum</taxon>
    </lineage>
</organism>
<accession>A0A9P6AIW2</accession>